<name>A0ABT2EIL2_9BACT</name>
<dbReference type="EMBL" id="JANUCP010000001">
    <property type="protein sequence ID" value="MCS3917780.1"/>
    <property type="molecule type" value="Genomic_DNA"/>
</dbReference>
<evidence type="ECO:0000256" key="1">
    <source>
        <dbReference type="SAM" id="Phobius"/>
    </source>
</evidence>
<accession>A0ABT2EIL2</accession>
<dbReference type="Proteomes" id="UP001204798">
    <property type="component" value="Unassembled WGS sequence"/>
</dbReference>
<keyword evidence="1" id="KW-0812">Transmembrane</keyword>
<reference evidence="2 3" key="1">
    <citation type="submission" date="2022-08" db="EMBL/GenBank/DDBJ databases">
        <title>Bacterial and archaeal communities from various locations to study Microbial Dark Matter (Phase II).</title>
        <authorList>
            <person name="Stepanauskas R."/>
        </authorList>
    </citation>
    <scope>NUCLEOTIDE SEQUENCE [LARGE SCALE GENOMIC DNA]</scope>
    <source>
        <strain evidence="2 3">PD1</strain>
    </source>
</reference>
<feature type="transmembrane region" description="Helical" evidence="1">
    <location>
        <begin position="49"/>
        <end position="72"/>
    </location>
</feature>
<organism evidence="2 3">
    <name type="scientific">Candidatus Fervidibacter sacchari</name>
    <dbReference type="NCBI Taxonomy" id="1448929"/>
    <lineage>
        <taxon>Bacteria</taxon>
        <taxon>Candidatus Fervidibacterota</taxon>
        <taxon>Candidatus Fervidibacter</taxon>
    </lineage>
</organism>
<keyword evidence="3" id="KW-1185">Reference proteome</keyword>
<keyword evidence="1" id="KW-0472">Membrane</keyword>
<comment type="caution">
    <text evidence="2">The sequence shown here is derived from an EMBL/GenBank/DDBJ whole genome shotgun (WGS) entry which is preliminary data.</text>
</comment>
<proteinExistence type="predicted"/>
<feature type="transmembrane region" description="Helical" evidence="1">
    <location>
        <begin position="14"/>
        <end position="37"/>
    </location>
</feature>
<evidence type="ECO:0000313" key="2">
    <source>
        <dbReference type="EMBL" id="MCS3917780.1"/>
    </source>
</evidence>
<gene>
    <name evidence="2" type="ORF">M2350_000177</name>
</gene>
<protein>
    <submittedName>
        <fullName evidence="2">Co/Zn/Cd efflux system component</fullName>
    </submittedName>
</protein>
<keyword evidence="1" id="KW-1133">Transmembrane helix</keyword>
<evidence type="ECO:0000313" key="3">
    <source>
        <dbReference type="Proteomes" id="UP001204798"/>
    </source>
</evidence>
<sequence length="85" mass="9177">MLTALYDQLMTQTVFLKIIAAIAAAALVVAAVIFLVYRSASRNGGERKFEGILLVGVVGLIVGFMGLSLLYLSQMLTMFGLNLHK</sequence>
<dbReference type="RefSeq" id="WP_259092306.1">
    <property type="nucleotide sequence ID" value="NZ_CP130454.1"/>
</dbReference>